<accession>A0A504IS58</accession>
<comment type="caution">
    <text evidence="1">The sequence shown here is derived from an EMBL/GenBank/DDBJ whole genome shotgun (WGS) entry which is preliminary data.</text>
</comment>
<keyword evidence="2" id="KW-1185">Reference proteome</keyword>
<name>A0A504IS58_9FLAO</name>
<protein>
    <submittedName>
        <fullName evidence="1">Uncharacterized protein</fullName>
    </submittedName>
</protein>
<evidence type="ECO:0000313" key="2">
    <source>
        <dbReference type="Proteomes" id="UP000315540"/>
    </source>
</evidence>
<dbReference type="Proteomes" id="UP000315540">
    <property type="component" value="Unassembled WGS sequence"/>
</dbReference>
<dbReference type="RefSeq" id="WP_140597550.1">
    <property type="nucleotide sequence ID" value="NZ_VFWZ01000011.1"/>
</dbReference>
<reference evidence="1 2" key="1">
    <citation type="submission" date="2019-06" db="EMBL/GenBank/DDBJ databases">
        <authorList>
            <person name="Meng X."/>
        </authorList>
    </citation>
    <scope>NUCLEOTIDE SEQUENCE [LARGE SCALE GENOMIC DNA]</scope>
    <source>
        <strain evidence="1 2">M625</strain>
    </source>
</reference>
<gene>
    <name evidence="1" type="ORF">FHK87_24635</name>
</gene>
<dbReference type="EMBL" id="VFWZ01000011">
    <property type="protein sequence ID" value="TPN81176.1"/>
    <property type="molecule type" value="Genomic_DNA"/>
</dbReference>
<organism evidence="1 2">
    <name type="scientific">Aquimarina algicola</name>
    <dbReference type="NCBI Taxonomy" id="2589995"/>
    <lineage>
        <taxon>Bacteria</taxon>
        <taxon>Pseudomonadati</taxon>
        <taxon>Bacteroidota</taxon>
        <taxon>Flavobacteriia</taxon>
        <taxon>Flavobacteriales</taxon>
        <taxon>Flavobacteriaceae</taxon>
        <taxon>Aquimarina</taxon>
    </lineage>
</organism>
<sequence length="92" mass="11132">MNNIQDLNIEKEILPLFDNTLNKFSRAKVHEIFNNPLKSIEKIRYRQSIFQGFSDNKKILKDYSYSVSYLLEVYHFLKNYDLDKLPQEEKKQ</sequence>
<dbReference type="OrthoDB" id="9802448at2"/>
<proteinExistence type="predicted"/>
<dbReference type="AlphaFoldDB" id="A0A504IS58"/>
<evidence type="ECO:0000313" key="1">
    <source>
        <dbReference type="EMBL" id="TPN81176.1"/>
    </source>
</evidence>